<keyword evidence="2" id="KW-1185">Reference proteome</keyword>
<dbReference type="Proteomes" id="UP000192277">
    <property type="component" value="Unassembled WGS sequence"/>
</dbReference>
<reference evidence="1 2" key="1">
    <citation type="submission" date="2016-04" db="EMBL/GenBank/DDBJ databases">
        <authorList>
            <person name="Chen L."/>
            <person name="Zhuang W."/>
            <person name="Wang G."/>
        </authorList>
    </citation>
    <scope>NUCLEOTIDE SEQUENCE [LARGE SCALE GENOMIC DNA]</scope>
    <source>
        <strain evidence="2">GR20</strain>
    </source>
</reference>
<comment type="caution">
    <text evidence="1">The sequence shown here is derived from an EMBL/GenBank/DDBJ whole genome shotgun (WGS) entry which is preliminary data.</text>
</comment>
<accession>A0ABX3P5L7</accession>
<proteinExistence type="predicted"/>
<protein>
    <submittedName>
        <fullName evidence="1">Uncharacterized protein</fullName>
    </submittedName>
</protein>
<name>A0ABX3P5L7_9BACT</name>
<gene>
    <name evidence="1" type="ORF">A4D02_03935</name>
</gene>
<organism evidence="1 2">
    <name type="scientific">Niastella koreensis</name>
    <dbReference type="NCBI Taxonomy" id="354356"/>
    <lineage>
        <taxon>Bacteria</taxon>
        <taxon>Pseudomonadati</taxon>
        <taxon>Bacteroidota</taxon>
        <taxon>Chitinophagia</taxon>
        <taxon>Chitinophagales</taxon>
        <taxon>Chitinophagaceae</taxon>
        <taxon>Niastella</taxon>
    </lineage>
</organism>
<dbReference type="RefSeq" id="WP_014223074.1">
    <property type="nucleotide sequence ID" value="NZ_LWBO01000001.1"/>
</dbReference>
<evidence type="ECO:0000313" key="1">
    <source>
        <dbReference type="EMBL" id="OQP55469.1"/>
    </source>
</evidence>
<dbReference type="EMBL" id="LWBO01000001">
    <property type="protein sequence ID" value="OQP55469.1"/>
    <property type="molecule type" value="Genomic_DNA"/>
</dbReference>
<sequence length="188" mass="21321">MAHPNIALVEGLRKAVAGLVNGNYYAWGHHGACNCGHLLQATTNLTKEEIVTYAHTGNGEWTELAQETCSVSDAPINLLLKKLQDLGLTPTDIHNLEYLEDRDVLNRLPGGFRWLKRNVREHVVLYFETMATMLEEKLLNDIEINYSALFNSSLHPPGLRFPYTHSDLFYSSSKWYKIQSKLPVPNKI</sequence>
<evidence type="ECO:0000313" key="2">
    <source>
        <dbReference type="Proteomes" id="UP000192277"/>
    </source>
</evidence>